<evidence type="ECO:0000313" key="3">
    <source>
        <dbReference type="Proteomes" id="UP000816034"/>
    </source>
</evidence>
<organism evidence="2 3">
    <name type="scientific">Naegleria lovaniensis</name>
    <name type="common">Amoeba</name>
    <dbReference type="NCBI Taxonomy" id="51637"/>
    <lineage>
        <taxon>Eukaryota</taxon>
        <taxon>Discoba</taxon>
        <taxon>Heterolobosea</taxon>
        <taxon>Tetramitia</taxon>
        <taxon>Eutetramitia</taxon>
        <taxon>Vahlkampfiidae</taxon>
        <taxon>Naegleria</taxon>
    </lineage>
</organism>
<dbReference type="AlphaFoldDB" id="A0AA88GFK7"/>
<dbReference type="GeneID" id="68103312"/>
<feature type="region of interest" description="Disordered" evidence="1">
    <location>
        <begin position="130"/>
        <end position="186"/>
    </location>
</feature>
<dbReference type="EMBL" id="PYSW02000046">
    <property type="protein sequence ID" value="KAG2374288.1"/>
    <property type="molecule type" value="Genomic_DNA"/>
</dbReference>
<comment type="caution">
    <text evidence="2">The sequence shown here is derived from an EMBL/GenBank/DDBJ whole genome shotgun (WGS) entry which is preliminary data.</text>
</comment>
<accession>A0AA88GFK7</accession>
<reference evidence="2 3" key="1">
    <citation type="journal article" date="2018" name="BMC Genomics">
        <title>The genome of Naegleria lovaniensis, the basis for a comparative approach to unravel pathogenicity factors of the human pathogenic amoeba N. fowleri.</title>
        <authorList>
            <person name="Liechti N."/>
            <person name="Schurch N."/>
            <person name="Bruggmann R."/>
            <person name="Wittwer M."/>
        </authorList>
    </citation>
    <scope>NUCLEOTIDE SEQUENCE [LARGE SCALE GENOMIC DNA]</scope>
    <source>
        <strain evidence="2 3">ATCC 30569</strain>
    </source>
</reference>
<dbReference type="RefSeq" id="XP_044543462.1">
    <property type="nucleotide sequence ID" value="XM_044686448.1"/>
</dbReference>
<name>A0AA88GFK7_NAELO</name>
<evidence type="ECO:0000256" key="1">
    <source>
        <dbReference type="SAM" id="MobiDB-lite"/>
    </source>
</evidence>
<keyword evidence="3" id="KW-1185">Reference proteome</keyword>
<gene>
    <name evidence="2" type="ORF">C9374_010858</name>
</gene>
<feature type="compositionally biased region" description="Polar residues" evidence="1">
    <location>
        <begin position="67"/>
        <end position="99"/>
    </location>
</feature>
<protein>
    <submittedName>
        <fullName evidence="2">Uncharacterized protein</fullName>
    </submittedName>
</protein>
<evidence type="ECO:0000313" key="2">
    <source>
        <dbReference type="EMBL" id="KAG2374288.1"/>
    </source>
</evidence>
<feature type="compositionally biased region" description="Polar residues" evidence="1">
    <location>
        <begin position="130"/>
        <end position="171"/>
    </location>
</feature>
<dbReference type="Proteomes" id="UP000816034">
    <property type="component" value="Unassembled WGS sequence"/>
</dbReference>
<sequence>MSSSNISIIQRGLHHCNSSPCLTSKGAATSRILSSYASPPQQLPSSPYHHLSNKQIIIPKPVKVLNVSTPKHSSSTRSNDLDISSPSTSCHPKTASPSKHSPGLDSHSPQFSTGTPERLANEELIKILSRNSSSAPSTANPVQINEENKDSSSSSMTPKHQTTRSSASPFSPQMLFHDTPSRTYSPPTIELEINESIFNENHLDDDYDDVFPHNDENSNSIPSTFGYDDADFHTMRSSGHDHRKKRNFVTQEDISFLIELRTRPIEKYHLSYDDLDMAETHHEGHKFAGAELGLLNFSPPTTCNSILNF</sequence>
<feature type="region of interest" description="Disordered" evidence="1">
    <location>
        <begin position="67"/>
        <end position="115"/>
    </location>
</feature>
<proteinExistence type="predicted"/>